<dbReference type="AlphaFoldDB" id="A0A483CT74"/>
<name>A0A483CT74_9EURY</name>
<comment type="caution">
    <text evidence="1">The sequence shown here is derived from an EMBL/GenBank/DDBJ whole genome shotgun (WGS) entry which is preliminary data.</text>
</comment>
<reference evidence="1 2" key="1">
    <citation type="submission" date="2017-11" db="EMBL/GenBank/DDBJ databases">
        <title>Isolation and Characterization of Methanofollis Species from Methane Seep Offshore SW Taiwan.</title>
        <authorList>
            <person name="Teng N.-H."/>
            <person name="Lai M.-C."/>
            <person name="Chen S.-C."/>
        </authorList>
    </citation>
    <scope>NUCLEOTIDE SEQUENCE [LARGE SCALE GENOMIC DNA]</scope>
    <source>
        <strain evidence="1 2">FWC-SCC2</strain>
    </source>
</reference>
<dbReference type="Proteomes" id="UP000292580">
    <property type="component" value="Unassembled WGS sequence"/>
</dbReference>
<gene>
    <name evidence="1" type="ORF">CUJ86_07365</name>
</gene>
<proteinExistence type="predicted"/>
<sequence length="117" mass="13749">MIIPSQEFWSKSELRTYLVPTMGTIPAHYAGKQLFFVVEFIKKRIFVISPVQLLRRHVNYILETIRNTQIMLTINSNEKSLAFPSILNRLGTPSNYISDFGLWRNQFLKKKSKEDKK</sequence>
<keyword evidence="2" id="KW-1185">Reference proteome</keyword>
<evidence type="ECO:0000313" key="1">
    <source>
        <dbReference type="EMBL" id="TAJ43874.1"/>
    </source>
</evidence>
<protein>
    <submittedName>
        <fullName evidence="1">Uncharacterized protein</fullName>
    </submittedName>
</protein>
<accession>A0A483CT74</accession>
<dbReference type="EMBL" id="PGCL01000003">
    <property type="protein sequence ID" value="TAJ43874.1"/>
    <property type="molecule type" value="Genomic_DNA"/>
</dbReference>
<evidence type="ECO:0000313" key="2">
    <source>
        <dbReference type="Proteomes" id="UP000292580"/>
    </source>
</evidence>
<organism evidence="1 2">
    <name type="scientific">Methanofollis fontis</name>
    <dbReference type="NCBI Taxonomy" id="2052832"/>
    <lineage>
        <taxon>Archaea</taxon>
        <taxon>Methanobacteriati</taxon>
        <taxon>Methanobacteriota</taxon>
        <taxon>Stenosarchaea group</taxon>
        <taxon>Methanomicrobia</taxon>
        <taxon>Methanomicrobiales</taxon>
        <taxon>Methanomicrobiaceae</taxon>
        <taxon>Methanofollis</taxon>
    </lineage>
</organism>